<evidence type="ECO:0000313" key="3">
    <source>
        <dbReference type="EMBL" id="MBS2550001.1"/>
    </source>
</evidence>
<evidence type="ECO:0000256" key="2">
    <source>
        <dbReference type="SAM" id="Phobius"/>
    </source>
</evidence>
<name>A0ABS5KVB0_9ACTN</name>
<protein>
    <submittedName>
        <fullName evidence="3">Uncharacterized protein</fullName>
    </submittedName>
</protein>
<keyword evidence="2" id="KW-1133">Transmembrane helix</keyword>
<keyword evidence="2" id="KW-0812">Transmembrane</keyword>
<feature type="region of interest" description="Disordered" evidence="1">
    <location>
        <begin position="74"/>
        <end position="102"/>
    </location>
</feature>
<comment type="caution">
    <text evidence="3">The sequence shown here is derived from an EMBL/GenBank/DDBJ whole genome shotgun (WGS) entry which is preliminary data.</text>
</comment>
<gene>
    <name evidence="3" type="ORF">KGQ19_24355</name>
</gene>
<dbReference type="Proteomes" id="UP000730482">
    <property type="component" value="Unassembled WGS sequence"/>
</dbReference>
<keyword evidence="2" id="KW-0472">Membrane</keyword>
<dbReference type="EMBL" id="JAAFYZ010000088">
    <property type="protein sequence ID" value="MBS2550001.1"/>
    <property type="molecule type" value="Genomic_DNA"/>
</dbReference>
<sequence length="300" mass="31173">MRDEDVFDEAVRTEDWTHLAGSAADARAKSVRLRRTRYAGIAGATTAVAVVAAVVAGSLGAGAAGGRAISATPGGAQPVKAATSPKAAAPSSSESPAAPAKGTMGALFEQWKSCPDSELTAVNALPQDPPHLQQAWRDACHRDVATLSALLPDYDVTPAVASIGTPSSVASESINPTSFNDPSFVIPPGYTPHMGPSTYRIADKNGAATEVVIRAYNQNDNTKPANGEQVTLPNGLQGVLVLNDNPAHGQLGYEIYILDKGHTFYMFVMGPGKPNFDFKALATSPQFADMAAKALAEPES</sequence>
<dbReference type="RefSeq" id="WP_212011969.1">
    <property type="nucleotide sequence ID" value="NZ_JAAFYZ010000088.1"/>
</dbReference>
<evidence type="ECO:0000313" key="4">
    <source>
        <dbReference type="Proteomes" id="UP000730482"/>
    </source>
</evidence>
<feature type="transmembrane region" description="Helical" evidence="2">
    <location>
        <begin position="38"/>
        <end position="61"/>
    </location>
</feature>
<feature type="compositionally biased region" description="Low complexity" evidence="1">
    <location>
        <begin position="78"/>
        <end position="101"/>
    </location>
</feature>
<accession>A0ABS5KVB0</accession>
<proteinExistence type="predicted"/>
<keyword evidence="4" id="KW-1185">Reference proteome</keyword>
<reference evidence="3 4" key="1">
    <citation type="submission" date="2020-02" db="EMBL/GenBank/DDBJ databases">
        <title>Acidophilic actinobacteria isolated from forest soil.</title>
        <authorList>
            <person name="Golinska P."/>
        </authorList>
    </citation>
    <scope>NUCLEOTIDE SEQUENCE [LARGE SCALE GENOMIC DNA]</scope>
    <source>
        <strain evidence="3 4">NL8</strain>
    </source>
</reference>
<organism evidence="3 4">
    <name type="scientific">Catenulispora pinistramenti</name>
    <dbReference type="NCBI Taxonomy" id="2705254"/>
    <lineage>
        <taxon>Bacteria</taxon>
        <taxon>Bacillati</taxon>
        <taxon>Actinomycetota</taxon>
        <taxon>Actinomycetes</taxon>
        <taxon>Catenulisporales</taxon>
        <taxon>Catenulisporaceae</taxon>
        <taxon>Catenulispora</taxon>
    </lineage>
</organism>
<evidence type="ECO:0000256" key="1">
    <source>
        <dbReference type="SAM" id="MobiDB-lite"/>
    </source>
</evidence>